<evidence type="ECO:0000313" key="2">
    <source>
        <dbReference type="EMBL" id="SNV17492.1"/>
    </source>
</evidence>
<evidence type="ECO:0000313" key="3">
    <source>
        <dbReference type="Proteomes" id="UP000242637"/>
    </source>
</evidence>
<gene>
    <name evidence="2" type="ORF">SAMEA4475696_00217</name>
</gene>
<keyword evidence="1" id="KW-1133">Transmembrane helix</keyword>
<reference evidence="2 3" key="1">
    <citation type="submission" date="2017-06" db="EMBL/GenBank/DDBJ databases">
        <authorList>
            <consortium name="Pathogen Informatics"/>
        </authorList>
    </citation>
    <scope>NUCLEOTIDE SEQUENCE [LARGE SCALE GENOMIC DNA]</scope>
    <source>
        <strain evidence="2 3">NCTC13039</strain>
    </source>
</reference>
<dbReference type="Pfam" id="PF19814">
    <property type="entry name" value="DUF6297"/>
    <property type="match status" value="1"/>
</dbReference>
<dbReference type="EMBL" id="LT906453">
    <property type="protein sequence ID" value="SNV17492.1"/>
    <property type="molecule type" value="Genomic_DNA"/>
</dbReference>
<feature type="transmembrane region" description="Helical" evidence="1">
    <location>
        <begin position="232"/>
        <end position="252"/>
    </location>
</feature>
<accession>A0A239V5Z8</accession>
<dbReference type="InterPro" id="IPR046264">
    <property type="entry name" value="DUF6297"/>
</dbReference>
<feature type="transmembrane region" description="Helical" evidence="1">
    <location>
        <begin position="198"/>
        <end position="220"/>
    </location>
</feature>
<evidence type="ECO:0000256" key="1">
    <source>
        <dbReference type="SAM" id="Phobius"/>
    </source>
</evidence>
<keyword evidence="1" id="KW-0812">Transmembrane</keyword>
<feature type="transmembrane region" description="Helical" evidence="1">
    <location>
        <begin position="163"/>
        <end position="186"/>
    </location>
</feature>
<organism evidence="2 3">
    <name type="scientific">Dermatophilus congolensis</name>
    <dbReference type="NCBI Taxonomy" id="1863"/>
    <lineage>
        <taxon>Bacteria</taxon>
        <taxon>Bacillati</taxon>
        <taxon>Actinomycetota</taxon>
        <taxon>Actinomycetes</taxon>
        <taxon>Micrococcales</taxon>
        <taxon>Dermatophilaceae</taxon>
        <taxon>Dermatophilus</taxon>
    </lineage>
</organism>
<feature type="transmembrane region" description="Helical" evidence="1">
    <location>
        <begin position="393"/>
        <end position="413"/>
    </location>
</feature>
<feature type="transmembrane region" description="Helical" evidence="1">
    <location>
        <begin position="328"/>
        <end position="347"/>
    </location>
</feature>
<name>A0A239V5Z8_9MICO</name>
<feature type="transmembrane region" description="Helical" evidence="1">
    <location>
        <begin position="471"/>
        <end position="499"/>
    </location>
</feature>
<feature type="transmembrane region" description="Helical" evidence="1">
    <location>
        <begin position="353"/>
        <end position="372"/>
    </location>
</feature>
<feature type="transmembrane region" description="Helical" evidence="1">
    <location>
        <begin position="51"/>
        <end position="70"/>
    </location>
</feature>
<dbReference type="STRING" id="1121387.GCA_000429885_01497"/>
<dbReference type="RefSeq" id="WP_028327381.1">
    <property type="nucleotide sequence ID" value="NZ_LT906453.1"/>
</dbReference>
<feature type="transmembrane region" description="Helical" evidence="1">
    <location>
        <begin position="448"/>
        <end position="465"/>
    </location>
</feature>
<protein>
    <submittedName>
        <fullName evidence="2">Uncharacterized protein</fullName>
    </submittedName>
</protein>
<dbReference type="AlphaFoldDB" id="A0A239V5Z8"/>
<feature type="transmembrane region" description="Helical" evidence="1">
    <location>
        <begin position="134"/>
        <end position="157"/>
    </location>
</feature>
<proteinExistence type="predicted"/>
<keyword evidence="3" id="KW-1185">Reference proteome</keyword>
<keyword evidence="1" id="KW-0472">Membrane</keyword>
<dbReference type="KEGG" id="dco:SAMEA4475696_0217"/>
<sequence length="504" mass="53161">MSTENPPTKTRTQPPIDRTASEDLAHEALITLRSAQIDTTFTRGDIGPWSGLHLVTLLLVMTAIFLWALIRGAGAGLSQSDFIASPPFLATGIILLATGTSVLLATAAGPLGASHPLRSWLLTSPADRAALIRGSYRAIGIACGIIGAVALGFAVSLTGHGPIRILTSTSLGFAGGLTLTKILAVGQHRPGSEDIARLAGKVLIAIASLTLTLGILPGWSTVAELYAAPTNTWGPALDLLTTVVLILLMWRLEQPMRASARHLSVGALARGGDFVDALSVSTVMLDSTPLRAITRPATRRRLHSTPTRRRGLGALLETDIRRVRRDRFSILAVLCAIPLPATASAVLGTTGGWWTALIVGYYVTATFTDGYTNYARSDSIRRSLPFTPLKARLTLLAAPTVIAATWSLIALILARVHPLTWPILITAALAGAVRSAQPRDIRSASSAMASTPMGVIPLGLLALIARGYDTLLLPGLLVAVGLPIPAFITALAPLAYYLLRNRQT</sequence>
<feature type="transmembrane region" description="Helical" evidence="1">
    <location>
        <begin position="419"/>
        <end position="436"/>
    </location>
</feature>
<feature type="transmembrane region" description="Helical" evidence="1">
    <location>
        <begin position="90"/>
        <end position="113"/>
    </location>
</feature>
<dbReference type="GeneID" id="63458520"/>
<dbReference type="Proteomes" id="UP000242637">
    <property type="component" value="Chromosome 1"/>
</dbReference>